<dbReference type="EMBL" id="CACVAT010000223">
    <property type="protein sequence ID" value="CAA6814117.1"/>
    <property type="molecule type" value="Genomic_DNA"/>
</dbReference>
<dbReference type="GO" id="GO:0001046">
    <property type="term" value="F:core promoter sequence-specific DNA binding"/>
    <property type="evidence" value="ECO:0007669"/>
    <property type="project" value="TreeGrafter"/>
</dbReference>
<dbReference type="InterPro" id="IPR039060">
    <property type="entry name" value="Antitox_HigA"/>
</dbReference>
<dbReference type="PROSITE" id="PS50943">
    <property type="entry name" value="HTH_CROC1"/>
    <property type="match status" value="1"/>
</dbReference>
<gene>
    <name evidence="2" type="ORF">HELGO_WM87733</name>
</gene>
<evidence type="ECO:0000259" key="1">
    <source>
        <dbReference type="PROSITE" id="PS50943"/>
    </source>
</evidence>
<dbReference type="Gene3D" id="1.10.260.40">
    <property type="entry name" value="lambda repressor-like DNA-binding domains"/>
    <property type="match status" value="1"/>
</dbReference>
<reference evidence="2" key="1">
    <citation type="submission" date="2020-01" db="EMBL/GenBank/DDBJ databases">
        <authorList>
            <person name="Meier V. D."/>
            <person name="Meier V D."/>
        </authorList>
    </citation>
    <scope>NUCLEOTIDE SEQUENCE</scope>
    <source>
        <strain evidence="2">HLG_WM_MAG_09</strain>
    </source>
</reference>
<dbReference type="InterPro" id="IPR010982">
    <property type="entry name" value="Lambda_DNA-bd_dom_sf"/>
</dbReference>
<dbReference type="SUPFAM" id="SSF47413">
    <property type="entry name" value="lambda repressor-like DNA-binding domains"/>
    <property type="match status" value="1"/>
</dbReference>
<dbReference type="PANTHER" id="PTHR40455:SF1">
    <property type="entry name" value="ANTITOXIN HIGA"/>
    <property type="match status" value="1"/>
</dbReference>
<dbReference type="AlphaFoldDB" id="A0A6S6TCK0"/>
<accession>A0A6S6TCK0</accession>
<dbReference type="InterPro" id="IPR001387">
    <property type="entry name" value="Cro/C1-type_HTH"/>
</dbReference>
<feature type="domain" description="HTH cro/C1-type" evidence="1">
    <location>
        <begin position="78"/>
        <end position="130"/>
    </location>
</feature>
<proteinExistence type="predicted"/>
<dbReference type="PANTHER" id="PTHR40455">
    <property type="entry name" value="ANTITOXIN HIGA"/>
    <property type="match status" value="1"/>
</dbReference>
<evidence type="ECO:0000313" key="2">
    <source>
        <dbReference type="EMBL" id="CAA6814117.1"/>
    </source>
</evidence>
<dbReference type="CDD" id="cd00093">
    <property type="entry name" value="HTH_XRE"/>
    <property type="match status" value="1"/>
</dbReference>
<organism evidence="2">
    <name type="scientific">uncultured Thiotrichaceae bacterium</name>
    <dbReference type="NCBI Taxonomy" id="298394"/>
    <lineage>
        <taxon>Bacteria</taxon>
        <taxon>Pseudomonadati</taxon>
        <taxon>Pseudomonadota</taxon>
        <taxon>Gammaproteobacteria</taxon>
        <taxon>Thiotrichales</taxon>
        <taxon>Thiotrichaceae</taxon>
        <taxon>environmental samples</taxon>
    </lineage>
</organism>
<protein>
    <submittedName>
        <fullName evidence="2">Transcriptional regulator</fullName>
    </submittedName>
</protein>
<sequence>MGAIQTAMSHWEYIAPVLTAPNTEEDYDQLVENLDLVLDSGGADENHPLAGLADRMGDLISDYENKNHRITTSATDALKFIMEDHQLKQSELPEIGSQGVVSEVLSGKRSLNVDQIRRLSQRFNVSAAVFI</sequence>
<name>A0A6S6TCK0_9GAMM</name>
<dbReference type="GO" id="GO:0006355">
    <property type="term" value="P:regulation of DNA-templated transcription"/>
    <property type="evidence" value="ECO:0007669"/>
    <property type="project" value="InterPro"/>
</dbReference>